<proteinExistence type="predicted"/>
<reference evidence="1 2" key="1">
    <citation type="submission" date="2019-07" db="EMBL/GenBank/DDBJ databases">
        <title>Annotation for the trematode Paragonimus westermani.</title>
        <authorList>
            <person name="Choi Y.-J."/>
        </authorList>
    </citation>
    <scope>NUCLEOTIDE SEQUENCE [LARGE SCALE GENOMIC DNA]</scope>
    <source>
        <strain evidence="1">180907_Pwestermani</strain>
    </source>
</reference>
<comment type="caution">
    <text evidence="1">The sequence shown here is derived from an EMBL/GenBank/DDBJ whole genome shotgun (WGS) entry which is preliminary data.</text>
</comment>
<gene>
    <name evidence="1" type="ORF">P879_10230</name>
</gene>
<evidence type="ECO:0000313" key="2">
    <source>
        <dbReference type="Proteomes" id="UP000699462"/>
    </source>
</evidence>
<keyword evidence="2" id="KW-1185">Reference proteome</keyword>
<sequence>MNIVNSFSQPSRHLFIFFLPFLDPCASTDLHLRPSPFHYVELMKGALEVLMCSLDQQTVIEDGKLLQLVSKPQAEIEWVPRTCDLTEKFLFGPVMSTDELSDLEKLDEIERCASRSSEWKSLLQLTDWDSSSPNEMNAVKDYIESFLCQYRGNDGNKCFAVPHSPRPQPMSIESAVTVRGSTTFPYLRVATDIHLKRLLQNR</sequence>
<accession>A0A8T0DPH4</accession>
<dbReference type="Proteomes" id="UP000699462">
    <property type="component" value="Unassembled WGS sequence"/>
</dbReference>
<organism evidence="1 2">
    <name type="scientific">Paragonimus westermani</name>
    <dbReference type="NCBI Taxonomy" id="34504"/>
    <lineage>
        <taxon>Eukaryota</taxon>
        <taxon>Metazoa</taxon>
        <taxon>Spiralia</taxon>
        <taxon>Lophotrochozoa</taxon>
        <taxon>Platyhelminthes</taxon>
        <taxon>Trematoda</taxon>
        <taxon>Digenea</taxon>
        <taxon>Plagiorchiida</taxon>
        <taxon>Troglotremata</taxon>
        <taxon>Troglotrematidae</taxon>
        <taxon>Paragonimus</taxon>
    </lineage>
</organism>
<dbReference type="EMBL" id="JTDF01002640">
    <property type="protein sequence ID" value="KAF8568601.1"/>
    <property type="molecule type" value="Genomic_DNA"/>
</dbReference>
<dbReference type="AlphaFoldDB" id="A0A8T0DPH4"/>
<protein>
    <submittedName>
        <fullName evidence="1">Uncharacterized protein</fullName>
    </submittedName>
</protein>
<dbReference type="OrthoDB" id="10330416at2759"/>
<name>A0A8T0DPH4_9TREM</name>
<evidence type="ECO:0000313" key="1">
    <source>
        <dbReference type="EMBL" id="KAF8568601.1"/>
    </source>
</evidence>